<dbReference type="RefSeq" id="WP_066248490.1">
    <property type="nucleotide sequence ID" value="NZ_VSKL01000001.1"/>
</dbReference>
<sequence>MKKITLLLSLLICYSLSAQTNLFEDDFESYTDFAITGVGSWTLIDVDGLPTYGFNGVTFPESASAKSFQVFNYTATTPPLTSSATSNWEGYNSTKGMVCFAAVPAGGVVNNDWLISPQVTLAASGNTVSFWYKACDATYSEEMFTVGISTTDTSPASFTIISANPESVPPNDNTWRQFTASLPSTYDDTAVYFSINCISNDQFGFMIDDFSVDTSLLSTDEFALNSMFIGCKDKVVTISNLQGEANYRILNIAGQEVLNGNTRLESQNIDAGNLASGIYIVEVTDANSNAQKRKKVVIE</sequence>
<evidence type="ECO:0000313" key="5">
    <source>
        <dbReference type="EMBL" id="TYB75607.1"/>
    </source>
</evidence>
<name>A0A5D0R296_9FLAO</name>
<keyword evidence="1 2" id="KW-0732">Signal</keyword>
<feature type="signal peptide" evidence="2">
    <location>
        <begin position="1"/>
        <end position="18"/>
    </location>
</feature>
<feature type="domain" description="Cleaved adhesin" evidence="3">
    <location>
        <begin position="88"/>
        <end position="161"/>
    </location>
</feature>
<dbReference type="NCBIfam" id="TIGR04183">
    <property type="entry name" value="Por_Secre_tail"/>
    <property type="match status" value="1"/>
</dbReference>
<gene>
    <name evidence="5" type="ORF">ES675_05660</name>
</gene>
<dbReference type="Pfam" id="PF18962">
    <property type="entry name" value="Por_Secre_tail"/>
    <property type="match status" value="1"/>
</dbReference>
<organism evidence="5 6">
    <name type="scientific">Bizionia algoritergicola</name>
    <dbReference type="NCBI Taxonomy" id="291187"/>
    <lineage>
        <taxon>Bacteria</taxon>
        <taxon>Pseudomonadati</taxon>
        <taxon>Bacteroidota</taxon>
        <taxon>Flavobacteriia</taxon>
        <taxon>Flavobacteriales</taxon>
        <taxon>Flavobacteriaceae</taxon>
        <taxon>Bizionia</taxon>
    </lineage>
</organism>
<dbReference type="EMBL" id="VSKL01000001">
    <property type="protein sequence ID" value="TYB75607.1"/>
    <property type="molecule type" value="Genomic_DNA"/>
</dbReference>
<dbReference type="Gene3D" id="2.60.120.200">
    <property type="match status" value="1"/>
</dbReference>
<dbReference type="NCBIfam" id="NF038128">
    <property type="entry name" value="choice_anch_J"/>
    <property type="match status" value="1"/>
</dbReference>
<dbReference type="AlphaFoldDB" id="A0A5D0R296"/>
<feature type="domain" description="Secretion system C-terminal sorting" evidence="4">
    <location>
        <begin position="235"/>
        <end position="297"/>
    </location>
</feature>
<comment type="caution">
    <text evidence="5">The sequence shown here is derived from an EMBL/GenBank/DDBJ whole genome shotgun (WGS) entry which is preliminary data.</text>
</comment>
<keyword evidence="6" id="KW-1185">Reference proteome</keyword>
<dbReference type="OrthoDB" id="8781670at2"/>
<dbReference type="InterPro" id="IPR011628">
    <property type="entry name" value="Cleaved_adhesin"/>
</dbReference>
<evidence type="ECO:0000256" key="1">
    <source>
        <dbReference type="ARBA" id="ARBA00022729"/>
    </source>
</evidence>
<dbReference type="Pfam" id="PF07675">
    <property type="entry name" value="Cleaved_Adhesin"/>
    <property type="match status" value="1"/>
</dbReference>
<feature type="chain" id="PRO_5023029778" evidence="2">
    <location>
        <begin position="19"/>
        <end position="299"/>
    </location>
</feature>
<dbReference type="InterPro" id="IPR026444">
    <property type="entry name" value="Secre_tail"/>
</dbReference>
<evidence type="ECO:0000256" key="2">
    <source>
        <dbReference type="SAM" id="SignalP"/>
    </source>
</evidence>
<protein>
    <submittedName>
        <fullName evidence="5">T9SS type A sorting domain-containing protein</fullName>
    </submittedName>
</protein>
<evidence type="ECO:0000259" key="3">
    <source>
        <dbReference type="Pfam" id="PF07675"/>
    </source>
</evidence>
<evidence type="ECO:0000259" key="4">
    <source>
        <dbReference type="Pfam" id="PF18962"/>
    </source>
</evidence>
<proteinExistence type="predicted"/>
<reference evidence="5 6" key="1">
    <citation type="submission" date="2019-08" db="EMBL/GenBank/DDBJ databases">
        <title>Genomes of Antarctic Bizionia species.</title>
        <authorList>
            <person name="Bowman J.P."/>
        </authorList>
    </citation>
    <scope>NUCLEOTIDE SEQUENCE [LARGE SCALE GENOMIC DNA]</scope>
    <source>
        <strain evidence="5 6">APA-1</strain>
    </source>
</reference>
<evidence type="ECO:0000313" key="6">
    <source>
        <dbReference type="Proteomes" id="UP000324358"/>
    </source>
</evidence>
<dbReference type="Proteomes" id="UP000324358">
    <property type="component" value="Unassembled WGS sequence"/>
</dbReference>
<accession>A0A5D0R296</accession>